<comment type="caution">
    <text evidence="9">The sequence shown here is derived from an EMBL/GenBank/DDBJ whole genome shotgun (WGS) entry which is preliminary data.</text>
</comment>
<dbReference type="InterPro" id="IPR035906">
    <property type="entry name" value="MetI-like_sf"/>
</dbReference>
<dbReference type="EMBL" id="JAGRPV010000001">
    <property type="protein sequence ID" value="MDI4645133.1"/>
    <property type="molecule type" value="Genomic_DNA"/>
</dbReference>
<evidence type="ECO:0000313" key="9">
    <source>
        <dbReference type="EMBL" id="MDI4645133.1"/>
    </source>
</evidence>
<feature type="transmembrane region" description="Helical" evidence="7">
    <location>
        <begin position="12"/>
        <end position="33"/>
    </location>
</feature>
<keyword evidence="6 7" id="KW-0472">Membrane</keyword>
<keyword evidence="5 7" id="KW-1133">Transmembrane helix</keyword>
<protein>
    <submittedName>
        <fullName evidence="9">ABC transporter permease subunit</fullName>
    </submittedName>
</protein>
<dbReference type="PANTHER" id="PTHR43227">
    <property type="entry name" value="BLL4140 PROTEIN"/>
    <property type="match status" value="1"/>
</dbReference>
<keyword evidence="3" id="KW-1003">Cell membrane</keyword>
<organism evidence="9 10">
    <name type="scientific">Cohnella hashimotonis</name>
    <dbReference type="NCBI Taxonomy" id="2826895"/>
    <lineage>
        <taxon>Bacteria</taxon>
        <taxon>Bacillati</taxon>
        <taxon>Bacillota</taxon>
        <taxon>Bacilli</taxon>
        <taxon>Bacillales</taxon>
        <taxon>Paenibacillaceae</taxon>
        <taxon>Cohnella</taxon>
    </lineage>
</organism>
<feature type="transmembrane region" description="Helical" evidence="7">
    <location>
        <begin position="172"/>
        <end position="190"/>
    </location>
</feature>
<dbReference type="SUPFAM" id="SSF161098">
    <property type="entry name" value="MetI-like"/>
    <property type="match status" value="1"/>
</dbReference>
<evidence type="ECO:0000256" key="2">
    <source>
        <dbReference type="ARBA" id="ARBA00022448"/>
    </source>
</evidence>
<feature type="transmembrane region" description="Helical" evidence="7">
    <location>
        <begin position="210"/>
        <end position="233"/>
    </location>
</feature>
<evidence type="ECO:0000256" key="7">
    <source>
        <dbReference type="RuleBase" id="RU363032"/>
    </source>
</evidence>
<sequence length="303" mass="34430">MNKRSLFKNYLTHKYFFVMLLPVLVYYAIFHYAPMYGVLIAFQDYQFLKGVWGSPWVGLDNFRDLFGGLYFGQVLRNTLLINFYKLIFGFTAPILLAVLINEVSVKWFKKSVQTISYLPHFLSWVVLAGMVIEFLSPSRGPINMLLTWLGADAVFFMSEPGWFRSILVSTDIWRNIGFSSIIYLAAIAGINPEMYEASEVDGISRIQKIWYVTIPSIAPVIVIMLILNSGSIINDDFEQVFNLLNAKVMDVGEVLSTYTYTEGLLKMNYSYAAAVGLFKNVVALVLVLSANYIASRFSDDTIF</sequence>
<dbReference type="Proteomes" id="UP001161691">
    <property type="component" value="Unassembled WGS sequence"/>
</dbReference>
<evidence type="ECO:0000259" key="8">
    <source>
        <dbReference type="PROSITE" id="PS50928"/>
    </source>
</evidence>
<dbReference type="PROSITE" id="PS50928">
    <property type="entry name" value="ABC_TM1"/>
    <property type="match status" value="1"/>
</dbReference>
<dbReference type="CDD" id="cd06261">
    <property type="entry name" value="TM_PBP2"/>
    <property type="match status" value="1"/>
</dbReference>
<reference evidence="9" key="1">
    <citation type="submission" date="2023-04" db="EMBL/GenBank/DDBJ databases">
        <title>Comparative genomic analysis of Cohnella hashimotonis sp. nov., isolated from the International Space Station.</title>
        <authorList>
            <person name="Venkateswaran K."/>
            <person name="Simpson A."/>
        </authorList>
    </citation>
    <scope>NUCLEOTIDE SEQUENCE</scope>
    <source>
        <strain evidence="9">F6_2S_P_1</strain>
    </source>
</reference>
<dbReference type="Pfam" id="PF00528">
    <property type="entry name" value="BPD_transp_1"/>
    <property type="match status" value="1"/>
</dbReference>
<feature type="transmembrane region" description="Helical" evidence="7">
    <location>
        <begin position="269"/>
        <end position="294"/>
    </location>
</feature>
<keyword evidence="2 7" id="KW-0813">Transport</keyword>
<accession>A0ABT6TE74</accession>
<feature type="transmembrane region" description="Helical" evidence="7">
    <location>
        <begin position="117"/>
        <end position="136"/>
    </location>
</feature>
<dbReference type="PANTHER" id="PTHR43227:SF11">
    <property type="entry name" value="BLL4140 PROTEIN"/>
    <property type="match status" value="1"/>
</dbReference>
<evidence type="ECO:0000256" key="5">
    <source>
        <dbReference type="ARBA" id="ARBA00022989"/>
    </source>
</evidence>
<comment type="subcellular location">
    <subcellularLocation>
        <location evidence="1 7">Cell membrane</location>
        <topology evidence="1 7">Multi-pass membrane protein</topology>
    </subcellularLocation>
</comment>
<feature type="transmembrane region" description="Helical" evidence="7">
    <location>
        <begin position="83"/>
        <end position="105"/>
    </location>
</feature>
<gene>
    <name evidence="9" type="ORF">KB449_09190</name>
</gene>
<keyword evidence="4 7" id="KW-0812">Transmembrane</keyword>
<proteinExistence type="inferred from homology"/>
<evidence type="ECO:0000256" key="4">
    <source>
        <dbReference type="ARBA" id="ARBA00022692"/>
    </source>
</evidence>
<feature type="domain" description="ABC transmembrane type-1" evidence="8">
    <location>
        <begin position="75"/>
        <end position="290"/>
    </location>
</feature>
<dbReference type="InterPro" id="IPR000515">
    <property type="entry name" value="MetI-like"/>
</dbReference>
<evidence type="ECO:0000313" key="10">
    <source>
        <dbReference type="Proteomes" id="UP001161691"/>
    </source>
</evidence>
<dbReference type="RefSeq" id="WP_282908085.1">
    <property type="nucleotide sequence ID" value="NZ_JAGRPV010000001.1"/>
</dbReference>
<comment type="similarity">
    <text evidence="7">Belongs to the binding-protein-dependent transport system permease family.</text>
</comment>
<dbReference type="InterPro" id="IPR050809">
    <property type="entry name" value="UgpAE/MalFG_permease"/>
</dbReference>
<evidence type="ECO:0000256" key="6">
    <source>
        <dbReference type="ARBA" id="ARBA00023136"/>
    </source>
</evidence>
<evidence type="ECO:0000256" key="1">
    <source>
        <dbReference type="ARBA" id="ARBA00004651"/>
    </source>
</evidence>
<evidence type="ECO:0000256" key="3">
    <source>
        <dbReference type="ARBA" id="ARBA00022475"/>
    </source>
</evidence>
<name>A0ABT6TE74_9BACL</name>
<dbReference type="Gene3D" id="1.10.3720.10">
    <property type="entry name" value="MetI-like"/>
    <property type="match status" value="1"/>
</dbReference>
<keyword evidence="10" id="KW-1185">Reference proteome</keyword>